<evidence type="ECO:0000256" key="2">
    <source>
        <dbReference type="ARBA" id="ARBA00022448"/>
    </source>
</evidence>
<evidence type="ECO:0000313" key="12">
    <source>
        <dbReference type="EMBL" id="QDQ27643.1"/>
    </source>
</evidence>
<dbReference type="EMBL" id="CP041730">
    <property type="protein sequence ID" value="QDQ27643.1"/>
    <property type="molecule type" value="Genomic_DNA"/>
</dbReference>
<dbReference type="PANTHER" id="PTHR43423">
    <property type="entry name" value="ABC TRANSPORTER I FAMILY MEMBER 17"/>
    <property type="match status" value="1"/>
</dbReference>
<dbReference type="PROSITE" id="PS00211">
    <property type="entry name" value="ABC_TRANSPORTER_1"/>
    <property type="match status" value="1"/>
</dbReference>
<keyword evidence="4" id="KW-0997">Cell inner membrane</keyword>
<sequence>MFRDSQDTKVFTHQIAQESDPMTTQSKLTVRGLNFFYGNFHALKNIDLDIPEHKVTAFIGPSGCGKSTLLRTFNRMYDLYPKLRAEGEINFNGRNILERGVDLNVLRAKIGMVFQKPTPFPMAIYDNVAFGVKLYENLSRSEMDDRVEWALQKAALWNEVKDKLRQSGLGLSGGQQQRLCIARAVAVKPDVVLLDEPTSALDPISTAHIEELVHELKREYTIAMVTHNMQQAARVSDVTAYMYLGELVEVGPTDQIFTKPARKETEDYITGKFG</sequence>
<evidence type="ECO:0000256" key="3">
    <source>
        <dbReference type="ARBA" id="ARBA00022475"/>
    </source>
</evidence>
<organism evidence="12 13">
    <name type="scientific">Chitinimonas arctica</name>
    <dbReference type="NCBI Taxonomy" id="2594795"/>
    <lineage>
        <taxon>Bacteria</taxon>
        <taxon>Pseudomonadati</taxon>
        <taxon>Pseudomonadota</taxon>
        <taxon>Betaproteobacteria</taxon>
        <taxon>Neisseriales</taxon>
        <taxon>Chitinibacteraceae</taxon>
        <taxon>Chitinimonas</taxon>
    </lineage>
</organism>
<evidence type="ECO:0000256" key="7">
    <source>
        <dbReference type="ARBA" id="ARBA00022840"/>
    </source>
</evidence>
<evidence type="ECO:0000256" key="9">
    <source>
        <dbReference type="ARBA" id="ARBA00023136"/>
    </source>
</evidence>
<gene>
    <name evidence="12" type="primary">pstB</name>
    <name evidence="12" type="ORF">FNU76_15500</name>
</gene>
<dbReference type="PROSITE" id="PS50893">
    <property type="entry name" value="ABC_TRANSPORTER_2"/>
    <property type="match status" value="1"/>
</dbReference>
<accession>A0A516SHM4</accession>
<dbReference type="InterPro" id="IPR027417">
    <property type="entry name" value="P-loop_NTPase"/>
</dbReference>
<dbReference type="OrthoDB" id="4283894at2"/>
<keyword evidence="13" id="KW-1185">Reference proteome</keyword>
<dbReference type="GO" id="GO:0005886">
    <property type="term" value="C:plasma membrane"/>
    <property type="evidence" value="ECO:0007669"/>
    <property type="project" value="UniProtKB-SubCell"/>
</dbReference>
<dbReference type="GO" id="GO:0005524">
    <property type="term" value="F:ATP binding"/>
    <property type="evidence" value="ECO:0007669"/>
    <property type="project" value="UniProtKB-KW"/>
</dbReference>
<dbReference type="NCBIfam" id="TIGR00972">
    <property type="entry name" value="3a0107s01c2"/>
    <property type="match status" value="1"/>
</dbReference>
<evidence type="ECO:0000256" key="5">
    <source>
        <dbReference type="ARBA" id="ARBA00022592"/>
    </source>
</evidence>
<dbReference type="InterPro" id="IPR003439">
    <property type="entry name" value="ABC_transporter-like_ATP-bd"/>
</dbReference>
<dbReference type="GO" id="GO:0005315">
    <property type="term" value="F:phosphate transmembrane transporter activity"/>
    <property type="evidence" value="ECO:0007669"/>
    <property type="project" value="InterPro"/>
</dbReference>
<dbReference type="GO" id="GO:0035435">
    <property type="term" value="P:phosphate ion transmembrane transport"/>
    <property type="evidence" value="ECO:0007669"/>
    <property type="project" value="InterPro"/>
</dbReference>
<comment type="function">
    <text evidence="10">Part of the ABC transporter complex PstSACB involved in phosphate import. Responsible for energy coupling to the transport system.</text>
</comment>
<dbReference type="Proteomes" id="UP000317550">
    <property type="component" value="Chromosome"/>
</dbReference>
<proteinExistence type="predicted"/>
<keyword evidence="9" id="KW-0472">Membrane</keyword>
<name>A0A516SHM4_9NEIS</name>
<evidence type="ECO:0000256" key="8">
    <source>
        <dbReference type="ARBA" id="ARBA00022967"/>
    </source>
</evidence>
<dbReference type="SUPFAM" id="SSF52540">
    <property type="entry name" value="P-loop containing nucleoside triphosphate hydrolases"/>
    <property type="match status" value="1"/>
</dbReference>
<reference evidence="13" key="1">
    <citation type="submission" date="2019-07" db="EMBL/GenBank/DDBJ databases">
        <title>Chitinimonas sp. nov., isolated from Ny-Alesund, arctica soil.</title>
        <authorList>
            <person name="Xu Q."/>
            <person name="Peng F."/>
        </authorList>
    </citation>
    <scope>NUCLEOTIDE SEQUENCE [LARGE SCALE GENOMIC DNA]</scope>
    <source>
        <strain evidence="13">R3-44</strain>
    </source>
</reference>
<protein>
    <submittedName>
        <fullName evidence="12">Phosphate ABC transporter ATP-binding protein PstB</fullName>
    </submittedName>
</protein>
<keyword evidence="8" id="KW-1278">Translocase</keyword>
<keyword evidence="5" id="KW-0592">Phosphate transport</keyword>
<evidence type="ECO:0000256" key="6">
    <source>
        <dbReference type="ARBA" id="ARBA00022741"/>
    </source>
</evidence>
<dbReference type="AlphaFoldDB" id="A0A516SHM4"/>
<keyword evidence="6" id="KW-0547">Nucleotide-binding</keyword>
<evidence type="ECO:0000256" key="4">
    <source>
        <dbReference type="ARBA" id="ARBA00022519"/>
    </source>
</evidence>
<keyword evidence="3" id="KW-1003">Cell membrane</keyword>
<comment type="subcellular location">
    <subcellularLocation>
        <location evidence="1">Cell inner membrane</location>
        <topology evidence="1">Peripheral membrane protein</topology>
    </subcellularLocation>
</comment>
<dbReference type="GO" id="GO:0016887">
    <property type="term" value="F:ATP hydrolysis activity"/>
    <property type="evidence" value="ECO:0007669"/>
    <property type="project" value="InterPro"/>
</dbReference>
<evidence type="ECO:0000256" key="10">
    <source>
        <dbReference type="ARBA" id="ARBA00054713"/>
    </source>
</evidence>
<evidence type="ECO:0000313" key="13">
    <source>
        <dbReference type="Proteomes" id="UP000317550"/>
    </source>
</evidence>
<dbReference type="Gene3D" id="3.40.50.300">
    <property type="entry name" value="P-loop containing nucleotide triphosphate hydrolases"/>
    <property type="match status" value="1"/>
</dbReference>
<feature type="domain" description="ABC transporter" evidence="11">
    <location>
        <begin position="28"/>
        <end position="269"/>
    </location>
</feature>
<dbReference type="InterPro" id="IPR003593">
    <property type="entry name" value="AAA+_ATPase"/>
</dbReference>
<dbReference type="CDD" id="cd03260">
    <property type="entry name" value="ABC_PstB_phosphate_transporter"/>
    <property type="match status" value="1"/>
</dbReference>
<dbReference type="SMART" id="SM00382">
    <property type="entry name" value="AAA"/>
    <property type="match status" value="1"/>
</dbReference>
<keyword evidence="7 12" id="KW-0067">ATP-binding</keyword>
<keyword evidence="2" id="KW-0813">Transport</keyword>
<dbReference type="PANTHER" id="PTHR43423:SF3">
    <property type="entry name" value="PHOSPHATE IMPORT ATP-BINDING PROTEIN PSTB"/>
    <property type="match status" value="1"/>
</dbReference>
<dbReference type="KEGG" id="cari:FNU76_15500"/>
<evidence type="ECO:0000259" key="11">
    <source>
        <dbReference type="PROSITE" id="PS50893"/>
    </source>
</evidence>
<dbReference type="FunFam" id="3.40.50.300:FF:000132">
    <property type="entry name" value="Phosphate import ATP-binding protein PstB"/>
    <property type="match status" value="1"/>
</dbReference>
<dbReference type="Pfam" id="PF00005">
    <property type="entry name" value="ABC_tran"/>
    <property type="match status" value="1"/>
</dbReference>
<dbReference type="InterPro" id="IPR017871">
    <property type="entry name" value="ABC_transporter-like_CS"/>
</dbReference>
<evidence type="ECO:0000256" key="1">
    <source>
        <dbReference type="ARBA" id="ARBA00004417"/>
    </source>
</evidence>
<dbReference type="InterPro" id="IPR005670">
    <property type="entry name" value="PstB-like"/>
</dbReference>